<protein>
    <submittedName>
        <fullName evidence="1">Uncharacterized protein</fullName>
    </submittedName>
</protein>
<dbReference type="InterPro" id="IPR016031">
    <property type="entry name" value="Trp_RNA-bd_attenuator-like_dom"/>
</dbReference>
<dbReference type="EMBL" id="BJVQ01000021">
    <property type="protein sequence ID" value="GEL46718.1"/>
    <property type="molecule type" value="Genomic_DNA"/>
</dbReference>
<proteinExistence type="predicted"/>
<dbReference type="SUPFAM" id="SSF51219">
    <property type="entry name" value="TRAP-like"/>
    <property type="match status" value="1"/>
</dbReference>
<reference evidence="1 2" key="1">
    <citation type="submission" date="2019-07" db="EMBL/GenBank/DDBJ databases">
        <title>Whole genome shotgun sequence of Cellulomonas hominis NBRC 16055.</title>
        <authorList>
            <person name="Hosoyama A."/>
            <person name="Uohara A."/>
            <person name="Ohji S."/>
            <person name="Ichikawa N."/>
        </authorList>
    </citation>
    <scope>NUCLEOTIDE SEQUENCE [LARGE SCALE GENOMIC DNA]</scope>
    <source>
        <strain evidence="1 2">NBRC 16055</strain>
    </source>
</reference>
<dbReference type="AlphaFoldDB" id="A0A511FFV8"/>
<dbReference type="PANTHER" id="PTHR38074">
    <property type="entry name" value="ALTERED INHERITANCE OF MITOCHONDRIA PROTEIN 24, MITOCHONDRIAL"/>
    <property type="match status" value="1"/>
</dbReference>
<comment type="caution">
    <text evidence="1">The sequence shown here is derived from an EMBL/GenBank/DDBJ whole genome shotgun (WGS) entry which is preliminary data.</text>
</comment>
<dbReference type="PANTHER" id="PTHR38074:SF1">
    <property type="entry name" value="ALTERED INHERITANCE OF MITOCHONDRIA PROTEIN 24, MITOCHONDRIAL"/>
    <property type="match status" value="1"/>
</dbReference>
<name>A0A511FFV8_9CELL</name>
<dbReference type="Gene3D" id="3.60.160.10">
    <property type="entry name" value="Mitochondrial biogenesis AIM24"/>
    <property type="match status" value="1"/>
</dbReference>
<evidence type="ECO:0000313" key="1">
    <source>
        <dbReference type="EMBL" id="GEL46718.1"/>
    </source>
</evidence>
<dbReference type="InterPro" id="IPR036983">
    <property type="entry name" value="AIM24_sf"/>
</dbReference>
<gene>
    <name evidence="1" type="ORF">CHO01_18340</name>
</gene>
<organism evidence="1 2">
    <name type="scientific">Cellulomonas hominis</name>
    <dbReference type="NCBI Taxonomy" id="156981"/>
    <lineage>
        <taxon>Bacteria</taxon>
        <taxon>Bacillati</taxon>
        <taxon>Actinomycetota</taxon>
        <taxon>Actinomycetes</taxon>
        <taxon>Micrococcales</taxon>
        <taxon>Cellulomonadaceae</taxon>
        <taxon>Cellulomonas</taxon>
    </lineage>
</organism>
<keyword evidence="2" id="KW-1185">Reference proteome</keyword>
<accession>A0A511FFV8</accession>
<dbReference type="Proteomes" id="UP000321723">
    <property type="component" value="Unassembled WGS sequence"/>
</dbReference>
<sequence length="52" mass="5442">MCWSANLTPGVVSSMNMSSMLRGGSGEAFQYAFHGPGFVVVQPSEGFPMVTG</sequence>
<evidence type="ECO:0000313" key="2">
    <source>
        <dbReference type="Proteomes" id="UP000321723"/>
    </source>
</evidence>